<keyword evidence="2" id="KW-1185">Reference proteome</keyword>
<dbReference type="EMBL" id="WBOS01000002">
    <property type="protein sequence ID" value="KAB2337639.1"/>
    <property type="molecule type" value="Genomic_DNA"/>
</dbReference>
<dbReference type="Proteomes" id="UP000481030">
    <property type="component" value="Unassembled WGS sequence"/>
</dbReference>
<comment type="caution">
    <text evidence="1">The sequence shown here is derived from an EMBL/GenBank/DDBJ whole genome shotgun (WGS) entry which is preliminary data.</text>
</comment>
<dbReference type="AlphaFoldDB" id="A0A6L3VAS3"/>
<organism evidence="1 2">
    <name type="scientific">Cytobacillus depressus</name>
    <dbReference type="NCBI Taxonomy" id="1602942"/>
    <lineage>
        <taxon>Bacteria</taxon>
        <taxon>Bacillati</taxon>
        <taxon>Bacillota</taxon>
        <taxon>Bacilli</taxon>
        <taxon>Bacillales</taxon>
        <taxon>Bacillaceae</taxon>
        <taxon>Cytobacillus</taxon>
    </lineage>
</organism>
<dbReference type="RefSeq" id="WP_151534341.1">
    <property type="nucleotide sequence ID" value="NZ_WBOS01000002.1"/>
</dbReference>
<protein>
    <submittedName>
        <fullName evidence="1">Uncharacterized protein</fullName>
    </submittedName>
</protein>
<proteinExistence type="predicted"/>
<sequence length="132" mass="15766">MEILEKIENILDELELKYKKDNEDPAFIVGFELEKGKFKLVIFVDENLERISFMFHINKKIKDIETAKELIFLENSNHVVYGSVGIFENSDILMYQNNVSIVNRTIDVGEFNDYIMYSNYLFEKLYNWQVFE</sequence>
<evidence type="ECO:0000313" key="2">
    <source>
        <dbReference type="Proteomes" id="UP000481030"/>
    </source>
</evidence>
<reference evidence="1 2" key="1">
    <citation type="journal article" date="2016" name="Antonie Van Leeuwenhoek">
        <title>Bacillus depressus sp. nov., isolated from soil of a sunflower field.</title>
        <authorList>
            <person name="Wei X."/>
            <person name="Xin D."/>
            <person name="Xin Y."/>
            <person name="Zhang H."/>
            <person name="Wang T."/>
            <person name="Zhang J."/>
        </authorList>
    </citation>
    <scope>NUCLEOTIDE SEQUENCE [LARGE SCALE GENOMIC DNA]</scope>
    <source>
        <strain evidence="1 2">BZ1</strain>
    </source>
</reference>
<name>A0A6L3VAS3_9BACI</name>
<evidence type="ECO:0000313" key="1">
    <source>
        <dbReference type="EMBL" id="KAB2337639.1"/>
    </source>
</evidence>
<accession>A0A6L3VAS3</accession>
<gene>
    <name evidence="1" type="ORF">F7731_08575</name>
</gene>